<dbReference type="CDD" id="cd03257">
    <property type="entry name" value="ABC_NikE_OppD_transporters"/>
    <property type="match status" value="1"/>
</dbReference>
<gene>
    <name evidence="7" type="ORF">OG626_01690</name>
</gene>
<dbReference type="GO" id="GO:0016887">
    <property type="term" value="F:ATP hydrolysis activity"/>
    <property type="evidence" value="ECO:0007669"/>
    <property type="project" value="InterPro"/>
</dbReference>
<feature type="region of interest" description="Disordered" evidence="5">
    <location>
        <begin position="237"/>
        <end position="257"/>
    </location>
</feature>
<dbReference type="PROSITE" id="PS00211">
    <property type="entry name" value="ABC_TRANSPORTER_1"/>
    <property type="match status" value="2"/>
</dbReference>
<feature type="domain" description="ABC transporter" evidence="6">
    <location>
        <begin position="10"/>
        <end position="255"/>
    </location>
</feature>
<protein>
    <submittedName>
        <fullName evidence="7">ATP-binding cassette domain-containing protein</fullName>
    </submittedName>
</protein>
<dbReference type="PANTHER" id="PTHR43776">
    <property type="entry name" value="TRANSPORT ATP-BINDING PROTEIN"/>
    <property type="match status" value="1"/>
</dbReference>
<reference evidence="7" key="1">
    <citation type="submission" date="2022-10" db="EMBL/GenBank/DDBJ databases">
        <title>The complete genomes of actinobacterial strains from the NBC collection.</title>
        <authorList>
            <person name="Joergensen T.S."/>
            <person name="Alvarez Arevalo M."/>
            <person name="Sterndorff E.B."/>
            <person name="Faurdal D."/>
            <person name="Vuksanovic O."/>
            <person name="Mourched A.-S."/>
            <person name="Charusanti P."/>
            <person name="Shaw S."/>
            <person name="Blin K."/>
            <person name="Weber T."/>
        </authorList>
    </citation>
    <scope>NUCLEOTIDE SEQUENCE</scope>
    <source>
        <strain evidence="7">NBC_01401</strain>
    </source>
</reference>
<keyword evidence="3" id="KW-0547">Nucleotide-binding</keyword>
<dbReference type="Pfam" id="PF00005">
    <property type="entry name" value="ABC_tran"/>
    <property type="match status" value="2"/>
</dbReference>
<dbReference type="InterPro" id="IPR050319">
    <property type="entry name" value="ABC_transp_ATP-bind"/>
</dbReference>
<feature type="domain" description="ABC transporter" evidence="6">
    <location>
        <begin position="261"/>
        <end position="494"/>
    </location>
</feature>
<keyword evidence="4 7" id="KW-0067">ATP-binding</keyword>
<evidence type="ECO:0000256" key="3">
    <source>
        <dbReference type="ARBA" id="ARBA00022741"/>
    </source>
</evidence>
<dbReference type="PANTHER" id="PTHR43776:SF7">
    <property type="entry name" value="D,D-DIPEPTIDE TRANSPORT ATP-BINDING PROTEIN DDPF-RELATED"/>
    <property type="match status" value="1"/>
</dbReference>
<proteinExistence type="inferred from homology"/>
<evidence type="ECO:0000256" key="5">
    <source>
        <dbReference type="SAM" id="MobiDB-lite"/>
    </source>
</evidence>
<accession>A0AAU3GL39</accession>
<dbReference type="GO" id="GO:0005524">
    <property type="term" value="F:ATP binding"/>
    <property type="evidence" value="ECO:0007669"/>
    <property type="project" value="UniProtKB-KW"/>
</dbReference>
<keyword evidence="2" id="KW-0813">Transport</keyword>
<dbReference type="SUPFAM" id="SSF52540">
    <property type="entry name" value="P-loop containing nucleoside triphosphate hydrolases"/>
    <property type="match status" value="2"/>
</dbReference>
<evidence type="ECO:0000259" key="6">
    <source>
        <dbReference type="PROSITE" id="PS50893"/>
    </source>
</evidence>
<dbReference type="PROSITE" id="PS50893">
    <property type="entry name" value="ABC_TRANSPORTER_2"/>
    <property type="match status" value="2"/>
</dbReference>
<dbReference type="AlphaFoldDB" id="A0AAU3GL39"/>
<dbReference type="EMBL" id="CP109535">
    <property type="protein sequence ID" value="WTY93687.1"/>
    <property type="molecule type" value="Genomic_DNA"/>
</dbReference>
<dbReference type="InterPro" id="IPR003593">
    <property type="entry name" value="AAA+_ATPase"/>
</dbReference>
<dbReference type="GO" id="GO:0055085">
    <property type="term" value="P:transmembrane transport"/>
    <property type="evidence" value="ECO:0007669"/>
    <property type="project" value="UniProtKB-ARBA"/>
</dbReference>
<sequence length="515" mass="52807">MTGSGALAEVEGLTIGPAAGGPPVLLDAHLSVARGQVLGVVGRSGSGKSSLAFGLLGHVRPGLVRRHGDVRVAGLDPFTRQGARRLRGRVVSFLGQDPASSLNPALRIGTQIAEAVRLRSGTPGGGAVATETESLLLSVRLPADRAFQRRLPHQLSGGQAQRVALALALAGSPDLLVLDEPTSSLDAALAARMRGLLTEVLGGGERAAVLVSHDPAWIGSVADDVIRLEDGLIVTPRASPPRPAVPAAPDPSRAAPTGGLLSADGLLAVHGRQTVLHGVTLSVEGGSCTAVVGPSGSGKTTLARCLVGLHRPTEGSVSWREDTRDAGGGAAVQLVAQDARGALNPRESVRTALTRPLTGLRGMRRGEEATDEAARLLGLVGLEPGVLGRRPGELSGGQRQRVALARALAAGPRVLVCDEITSALDPDTGSGILALLNTLRRTLGLTVVMVTHDLAAAARCADRVVVLDAGRVVESGPADRVLGHPEHPVTRELVGSGPSQARPEESLLTCLEKDR</sequence>
<feature type="compositionally biased region" description="Pro residues" evidence="5">
    <location>
        <begin position="238"/>
        <end position="249"/>
    </location>
</feature>
<dbReference type="InterPro" id="IPR017871">
    <property type="entry name" value="ABC_transporter-like_CS"/>
</dbReference>
<evidence type="ECO:0000256" key="1">
    <source>
        <dbReference type="ARBA" id="ARBA00005417"/>
    </source>
</evidence>
<organism evidence="7">
    <name type="scientific">Streptomyces sp. NBC_01401</name>
    <dbReference type="NCBI Taxonomy" id="2903854"/>
    <lineage>
        <taxon>Bacteria</taxon>
        <taxon>Bacillati</taxon>
        <taxon>Actinomycetota</taxon>
        <taxon>Actinomycetes</taxon>
        <taxon>Kitasatosporales</taxon>
        <taxon>Streptomycetaceae</taxon>
        <taxon>Streptomyces</taxon>
    </lineage>
</organism>
<evidence type="ECO:0000256" key="4">
    <source>
        <dbReference type="ARBA" id="ARBA00022840"/>
    </source>
</evidence>
<dbReference type="Gene3D" id="3.40.50.300">
    <property type="entry name" value="P-loop containing nucleotide triphosphate hydrolases"/>
    <property type="match status" value="2"/>
</dbReference>
<name>A0AAU3GL39_9ACTN</name>
<feature type="region of interest" description="Disordered" evidence="5">
    <location>
        <begin position="491"/>
        <end position="515"/>
    </location>
</feature>
<comment type="similarity">
    <text evidence="1">Belongs to the ABC transporter superfamily.</text>
</comment>
<dbReference type="SMART" id="SM00382">
    <property type="entry name" value="AAA"/>
    <property type="match status" value="2"/>
</dbReference>
<evidence type="ECO:0000313" key="7">
    <source>
        <dbReference type="EMBL" id="WTY93687.1"/>
    </source>
</evidence>
<evidence type="ECO:0000256" key="2">
    <source>
        <dbReference type="ARBA" id="ARBA00022448"/>
    </source>
</evidence>
<dbReference type="InterPro" id="IPR027417">
    <property type="entry name" value="P-loop_NTPase"/>
</dbReference>
<dbReference type="InterPro" id="IPR003439">
    <property type="entry name" value="ABC_transporter-like_ATP-bd"/>
</dbReference>